<protein>
    <submittedName>
        <fullName evidence="1">Uncharacterized protein</fullName>
    </submittedName>
</protein>
<dbReference type="Proteomes" id="UP000235122">
    <property type="component" value="Unassembled WGS sequence"/>
</dbReference>
<name>A0A2I1IPZ2_9ACTO</name>
<dbReference type="EMBL" id="PKKO01000001">
    <property type="protein sequence ID" value="PKY73180.1"/>
    <property type="molecule type" value="Genomic_DNA"/>
</dbReference>
<dbReference type="STRING" id="33007.HMPREF3198_00814"/>
<reference evidence="1 2" key="1">
    <citation type="submission" date="2017-12" db="EMBL/GenBank/DDBJ databases">
        <title>Phylogenetic diversity of female urinary microbiome.</title>
        <authorList>
            <person name="Thomas-White K."/>
            <person name="Wolfe A.J."/>
        </authorList>
    </citation>
    <scope>NUCLEOTIDE SEQUENCE [LARGE SCALE GENOMIC DNA]</scope>
    <source>
        <strain evidence="1 2">UMB0402</strain>
    </source>
</reference>
<keyword evidence="2" id="KW-1185">Reference proteome</keyword>
<comment type="caution">
    <text evidence="1">The sequence shown here is derived from an EMBL/GenBank/DDBJ whole genome shotgun (WGS) entry which is preliminary data.</text>
</comment>
<evidence type="ECO:0000313" key="2">
    <source>
        <dbReference type="Proteomes" id="UP000235122"/>
    </source>
</evidence>
<accession>A0A2I1IPZ2</accession>
<gene>
    <name evidence="1" type="ORF">CYJ19_00900</name>
</gene>
<sequence>MTGYAAQRMAVCTYRKHTTSGKDTAMNPQPQMSIEEDTTQHLVKDANRLGYTIVTIDTTDDLAIEIRPAARLPYTPPLYRDWQTGQWTIQTTSYGSLDPEEIEKVTDGYRRAIAMVSELAPLNARDLVNYSITRNA</sequence>
<evidence type="ECO:0000313" key="1">
    <source>
        <dbReference type="EMBL" id="PKY73180.1"/>
    </source>
</evidence>
<organism evidence="1 2">
    <name type="scientific">Winkia neuii</name>
    <dbReference type="NCBI Taxonomy" id="33007"/>
    <lineage>
        <taxon>Bacteria</taxon>
        <taxon>Bacillati</taxon>
        <taxon>Actinomycetota</taxon>
        <taxon>Actinomycetes</taxon>
        <taxon>Actinomycetales</taxon>
        <taxon>Actinomycetaceae</taxon>
        <taxon>Winkia</taxon>
    </lineage>
</organism>
<dbReference type="AlphaFoldDB" id="A0A2I1IPZ2"/>
<proteinExistence type="predicted"/>